<evidence type="ECO:0000256" key="1">
    <source>
        <dbReference type="ARBA" id="ARBA00023125"/>
    </source>
</evidence>
<evidence type="ECO:0000313" key="3">
    <source>
        <dbReference type="EMBL" id="AEJ43810.1"/>
    </source>
</evidence>
<dbReference type="RefSeq" id="WP_014464663.1">
    <property type="nucleotide sequence ID" value="NC_017167.1"/>
</dbReference>
<dbReference type="PATRIC" id="fig|1048834.4.peg.1787"/>
<feature type="domain" description="HTH cro/C1-type" evidence="2">
    <location>
        <begin position="6"/>
        <end position="60"/>
    </location>
</feature>
<dbReference type="SMART" id="SM00530">
    <property type="entry name" value="HTH_XRE"/>
    <property type="match status" value="1"/>
</dbReference>
<reference evidence="3 4" key="1">
    <citation type="journal article" date="2011" name="J. Bacteriol.">
        <title>Complete Genome Sequence of Alicyclobacillus acidocaldarius Strain Tc-4-1.</title>
        <authorList>
            <person name="Chen Y."/>
            <person name="He Y."/>
            <person name="Zhang B."/>
            <person name="Yang J."/>
            <person name="Li W."/>
            <person name="Dong Z."/>
            <person name="Hu S."/>
        </authorList>
    </citation>
    <scope>NUCLEOTIDE SEQUENCE [LARGE SCALE GENOMIC DNA]</scope>
    <source>
        <strain evidence="3 4">Tc-4-1</strain>
    </source>
</reference>
<evidence type="ECO:0000259" key="2">
    <source>
        <dbReference type="PROSITE" id="PS50943"/>
    </source>
</evidence>
<dbReference type="Gene3D" id="1.10.260.40">
    <property type="entry name" value="lambda repressor-like DNA-binding domains"/>
    <property type="match status" value="1"/>
</dbReference>
<organism evidence="3 4">
    <name type="scientific">Alicyclobacillus acidocaldarius (strain Tc-4-1)</name>
    <name type="common">Bacillus acidocaldarius</name>
    <dbReference type="NCBI Taxonomy" id="1048834"/>
    <lineage>
        <taxon>Bacteria</taxon>
        <taxon>Bacillati</taxon>
        <taxon>Bacillota</taxon>
        <taxon>Bacilli</taxon>
        <taxon>Bacillales</taxon>
        <taxon>Alicyclobacillaceae</taxon>
        <taxon>Alicyclobacillus</taxon>
    </lineage>
</organism>
<gene>
    <name evidence="3" type="ordered locus">TC41_1894</name>
</gene>
<dbReference type="AlphaFoldDB" id="F8IDF7"/>
<name>F8IDF7_ALIAT</name>
<sequence>MLGSVLKTARRAKGMTQQEVADSAGIHVRTYQNYESNKRCPTLDVAARLSDILGVDVRDLAQRQSRSA</sequence>
<keyword evidence="1" id="KW-0238">DNA-binding</keyword>
<dbReference type="CDD" id="cd00093">
    <property type="entry name" value="HTH_XRE"/>
    <property type="match status" value="1"/>
</dbReference>
<dbReference type="InterPro" id="IPR001387">
    <property type="entry name" value="Cro/C1-type_HTH"/>
</dbReference>
<dbReference type="Pfam" id="PF01381">
    <property type="entry name" value="HTH_3"/>
    <property type="match status" value="1"/>
</dbReference>
<proteinExistence type="predicted"/>
<accession>F8IDF7</accession>
<dbReference type="GO" id="GO:0003677">
    <property type="term" value="F:DNA binding"/>
    <property type="evidence" value="ECO:0007669"/>
    <property type="project" value="UniProtKB-KW"/>
</dbReference>
<dbReference type="eggNOG" id="COG1396">
    <property type="taxonomic scope" value="Bacteria"/>
</dbReference>
<protein>
    <recommendedName>
        <fullName evidence="2">HTH cro/C1-type domain-containing protein</fullName>
    </recommendedName>
</protein>
<dbReference type="Proteomes" id="UP000000292">
    <property type="component" value="Chromosome"/>
</dbReference>
<dbReference type="EMBL" id="CP002902">
    <property type="protein sequence ID" value="AEJ43810.1"/>
    <property type="molecule type" value="Genomic_DNA"/>
</dbReference>
<dbReference type="InterPro" id="IPR010982">
    <property type="entry name" value="Lambda_DNA-bd_dom_sf"/>
</dbReference>
<dbReference type="HOGENOM" id="CLU_066192_62_11_9"/>
<reference evidence="4" key="2">
    <citation type="submission" date="2011-06" db="EMBL/GenBank/DDBJ databases">
        <title>The complete genome sequence of Alicyclobacillus acidocaldarius sp. Tc-4-1.</title>
        <authorList>
            <person name="Chen Y."/>
            <person name="He Y."/>
            <person name="Dong Z."/>
            <person name="Hu S."/>
        </authorList>
    </citation>
    <scope>NUCLEOTIDE SEQUENCE [LARGE SCALE GENOMIC DNA]</scope>
    <source>
        <strain evidence="4">Tc-4-1</strain>
    </source>
</reference>
<dbReference type="PANTHER" id="PTHR46558:SF11">
    <property type="entry name" value="HTH-TYPE TRANSCRIPTIONAL REGULATOR XRE"/>
    <property type="match status" value="1"/>
</dbReference>
<dbReference type="KEGG" id="aad:TC41_1894"/>
<dbReference type="PROSITE" id="PS50943">
    <property type="entry name" value="HTH_CROC1"/>
    <property type="match status" value="1"/>
</dbReference>
<evidence type="ECO:0000313" key="4">
    <source>
        <dbReference type="Proteomes" id="UP000000292"/>
    </source>
</evidence>
<dbReference type="PANTHER" id="PTHR46558">
    <property type="entry name" value="TRACRIPTIONAL REGULATORY PROTEIN-RELATED-RELATED"/>
    <property type="match status" value="1"/>
</dbReference>
<dbReference type="SUPFAM" id="SSF47413">
    <property type="entry name" value="lambda repressor-like DNA-binding domains"/>
    <property type="match status" value="1"/>
</dbReference>